<dbReference type="KEGG" id="hhy:Halhy_3853"/>
<reference evidence="1 2" key="1">
    <citation type="journal article" date="2011" name="Stand. Genomic Sci.">
        <title>Complete genome sequence of Haliscomenobacter hydrossis type strain (O).</title>
        <authorList>
            <consortium name="US DOE Joint Genome Institute (JGI-PGF)"/>
            <person name="Daligault H."/>
            <person name="Lapidus A."/>
            <person name="Zeytun A."/>
            <person name="Nolan M."/>
            <person name="Lucas S."/>
            <person name="Del Rio T.G."/>
            <person name="Tice H."/>
            <person name="Cheng J.F."/>
            <person name="Tapia R."/>
            <person name="Han C."/>
            <person name="Goodwin L."/>
            <person name="Pitluck S."/>
            <person name="Liolios K."/>
            <person name="Pagani I."/>
            <person name="Ivanova N."/>
            <person name="Huntemann M."/>
            <person name="Mavromatis K."/>
            <person name="Mikhailova N."/>
            <person name="Pati A."/>
            <person name="Chen A."/>
            <person name="Palaniappan K."/>
            <person name="Land M."/>
            <person name="Hauser L."/>
            <person name="Brambilla E.M."/>
            <person name="Rohde M."/>
            <person name="Verbarg S."/>
            <person name="Goker M."/>
            <person name="Bristow J."/>
            <person name="Eisen J.A."/>
            <person name="Markowitz V."/>
            <person name="Hugenholtz P."/>
            <person name="Kyrpides N.C."/>
            <person name="Klenk H.P."/>
            <person name="Woyke T."/>
        </authorList>
    </citation>
    <scope>NUCLEOTIDE SEQUENCE [LARGE SCALE GENOMIC DNA]</scope>
    <source>
        <strain evidence="2">ATCC 27775 / DSM 1100 / LMG 10767 / O</strain>
    </source>
</reference>
<accession>F4L370</accession>
<dbReference type="eggNOG" id="ENOG5032ZSH">
    <property type="taxonomic scope" value="Bacteria"/>
</dbReference>
<dbReference type="STRING" id="760192.Halhy_3853"/>
<organism evidence="1 2">
    <name type="scientific">Haliscomenobacter hydrossis (strain ATCC 27775 / DSM 1100 / LMG 10767 / O)</name>
    <dbReference type="NCBI Taxonomy" id="760192"/>
    <lineage>
        <taxon>Bacteria</taxon>
        <taxon>Pseudomonadati</taxon>
        <taxon>Bacteroidota</taxon>
        <taxon>Saprospiria</taxon>
        <taxon>Saprospirales</taxon>
        <taxon>Haliscomenobacteraceae</taxon>
        <taxon>Haliscomenobacter</taxon>
    </lineage>
</organism>
<name>F4L370_HALH1</name>
<evidence type="ECO:0000313" key="1">
    <source>
        <dbReference type="EMBL" id="AEE51704.1"/>
    </source>
</evidence>
<dbReference type="EMBL" id="CP002691">
    <property type="protein sequence ID" value="AEE51704.1"/>
    <property type="molecule type" value="Genomic_DNA"/>
</dbReference>
<protein>
    <submittedName>
        <fullName evidence="1">Uncharacterized protein</fullName>
    </submittedName>
</protein>
<evidence type="ECO:0000313" key="2">
    <source>
        <dbReference type="Proteomes" id="UP000008461"/>
    </source>
</evidence>
<sequence>MVKYTTHFLKKLETLFSELDYTVRYEKGTFQSGYCIVENRKVAVVNKFFDTESRINVLLEVLGVIDYTEEKLSEKSVKLLKGIRNNSLTDENEEEPSN</sequence>
<dbReference type="Proteomes" id="UP000008461">
    <property type="component" value="Chromosome"/>
</dbReference>
<dbReference type="HOGENOM" id="CLU_173112_0_0_10"/>
<gene>
    <name evidence="1" type="ordered locus">Halhy_3853</name>
</gene>
<reference key="2">
    <citation type="submission" date="2011-04" db="EMBL/GenBank/DDBJ databases">
        <title>Complete sequence of chromosome of Haliscomenobacter hydrossis DSM 1100.</title>
        <authorList>
            <consortium name="US DOE Joint Genome Institute (JGI-PGF)"/>
            <person name="Lucas S."/>
            <person name="Han J."/>
            <person name="Lapidus A."/>
            <person name="Bruce D."/>
            <person name="Goodwin L."/>
            <person name="Pitluck S."/>
            <person name="Peters L."/>
            <person name="Kyrpides N."/>
            <person name="Mavromatis K."/>
            <person name="Ivanova N."/>
            <person name="Ovchinnikova G."/>
            <person name="Pagani I."/>
            <person name="Daligault H."/>
            <person name="Detter J.C."/>
            <person name="Han C."/>
            <person name="Land M."/>
            <person name="Hauser L."/>
            <person name="Markowitz V."/>
            <person name="Cheng J.-F."/>
            <person name="Hugenholtz P."/>
            <person name="Woyke T."/>
            <person name="Wu D."/>
            <person name="Verbarg S."/>
            <person name="Frueling A."/>
            <person name="Brambilla E."/>
            <person name="Klenk H.-P."/>
            <person name="Eisen J.A."/>
        </authorList>
    </citation>
    <scope>NUCLEOTIDE SEQUENCE</scope>
    <source>
        <strain>DSM 1100</strain>
    </source>
</reference>
<dbReference type="OrthoDB" id="1524666at2"/>
<proteinExistence type="predicted"/>
<dbReference type="AlphaFoldDB" id="F4L370"/>
<keyword evidence="2" id="KW-1185">Reference proteome</keyword>